<dbReference type="PANTHER" id="PTHR31288">
    <property type="entry name" value="O-FUCOSYLTRANSFERASE FAMILY PROTEIN"/>
    <property type="match status" value="1"/>
</dbReference>
<feature type="chain" id="PRO_5014400404" description="O-fucosyltransferase family protein" evidence="2">
    <location>
        <begin position="20"/>
        <end position="396"/>
    </location>
</feature>
<accession>A0A2J7ZLX8</accession>
<dbReference type="AlphaFoldDB" id="A0A2J7ZLX8"/>
<dbReference type="InterPro" id="IPR024709">
    <property type="entry name" value="FucosylTrfase_pln"/>
</dbReference>
<feature type="region of interest" description="Disordered" evidence="1">
    <location>
        <begin position="325"/>
        <end position="358"/>
    </location>
</feature>
<evidence type="ECO:0000256" key="1">
    <source>
        <dbReference type="SAM" id="MobiDB-lite"/>
    </source>
</evidence>
<comment type="caution">
    <text evidence="3">The sequence shown here is derived from an EMBL/GenBank/DDBJ whole genome shotgun (WGS) entry which is preliminary data.</text>
</comment>
<evidence type="ECO:0000313" key="3">
    <source>
        <dbReference type="EMBL" id="PNH01267.1"/>
    </source>
</evidence>
<protein>
    <recommendedName>
        <fullName evidence="5">O-fucosyltransferase family protein</fullName>
    </recommendedName>
</protein>
<dbReference type="EMBL" id="PGGS01000957">
    <property type="protein sequence ID" value="PNH01267.1"/>
    <property type="molecule type" value="Genomic_DNA"/>
</dbReference>
<keyword evidence="4" id="KW-1185">Reference proteome</keyword>
<evidence type="ECO:0000256" key="2">
    <source>
        <dbReference type="SAM" id="SignalP"/>
    </source>
</evidence>
<organism evidence="3 4">
    <name type="scientific">Tetrabaena socialis</name>
    <dbReference type="NCBI Taxonomy" id="47790"/>
    <lineage>
        <taxon>Eukaryota</taxon>
        <taxon>Viridiplantae</taxon>
        <taxon>Chlorophyta</taxon>
        <taxon>core chlorophytes</taxon>
        <taxon>Chlorophyceae</taxon>
        <taxon>CS clade</taxon>
        <taxon>Chlamydomonadales</taxon>
        <taxon>Tetrabaenaceae</taxon>
        <taxon>Tetrabaena</taxon>
    </lineage>
</organism>
<reference evidence="3 4" key="1">
    <citation type="journal article" date="2017" name="Mol. Biol. Evol.">
        <title>The 4-celled Tetrabaena socialis nuclear genome reveals the essential components for genetic control of cell number at the origin of multicellularity in the volvocine lineage.</title>
        <authorList>
            <person name="Featherston J."/>
            <person name="Arakaki Y."/>
            <person name="Hanschen E.R."/>
            <person name="Ferris P.J."/>
            <person name="Michod R.E."/>
            <person name="Olson B.J.S.C."/>
            <person name="Nozaki H."/>
            <person name="Durand P.M."/>
        </authorList>
    </citation>
    <scope>NUCLEOTIDE SEQUENCE [LARGE SCALE GENOMIC DNA]</scope>
    <source>
        <strain evidence="3 4">NIES-571</strain>
    </source>
</reference>
<evidence type="ECO:0008006" key="5">
    <source>
        <dbReference type="Google" id="ProtNLM"/>
    </source>
</evidence>
<dbReference type="Proteomes" id="UP000236333">
    <property type="component" value="Unassembled WGS sequence"/>
</dbReference>
<feature type="signal peptide" evidence="2">
    <location>
        <begin position="1"/>
        <end position="19"/>
    </location>
</feature>
<evidence type="ECO:0000313" key="4">
    <source>
        <dbReference type="Proteomes" id="UP000236333"/>
    </source>
</evidence>
<sequence>MIWLATVLAAFVLANFAASDSISSIETFIVPLLWHGPNNQITTLKEGISLALLLNVSVLLPDTLLSHKFSDGGPDLQLVTNELFDVRLLRAAGVAHSFISGAEQAGGWNRTLDALLYFRDEPFPAVTRMLDAMGLKAPPMEHWLRSPISVTRGCSHSHIRKLGRMLRPYRYVGMLCYDDFTLQTHKLAGTLLSDCGADACCQAYKEGSVALRHSLNMLDLAGSFVRQYIGADTPFLAVHIRPMPDPCVELWRQPQEELSEREMEDTCRTDFMLDRFVPNVRALQAAFNLSRVFVMTHPTIRPRVFRMLRAAGIQPIYMDMKHLATRESPPAGGGGPATAGGGEPAPAGSDNGGGPAPLARSAPSFSLLAMVEEAVAAAATVFLGTAESSMTGMVVQ</sequence>
<dbReference type="PANTHER" id="PTHR31288:SF22">
    <property type="entry name" value="O-FUCOSYLTRANSFERASE 9"/>
    <property type="match status" value="1"/>
</dbReference>
<name>A0A2J7ZLX8_9CHLO</name>
<keyword evidence="2" id="KW-0732">Signal</keyword>
<dbReference type="Gene3D" id="3.40.50.11350">
    <property type="match status" value="1"/>
</dbReference>
<feature type="compositionally biased region" description="Gly residues" evidence="1">
    <location>
        <begin position="331"/>
        <end position="343"/>
    </location>
</feature>
<proteinExistence type="predicted"/>
<gene>
    <name evidence="3" type="ORF">TSOC_012859</name>
</gene>
<dbReference type="OrthoDB" id="534338at2759"/>
<feature type="non-terminal residue" evidence="3">
    <location>
        <position position="396"/>
    </location>
</feature>